<proteinExistence type="predicted"/>
<keyword evidence="3" id="KW-1185">Reference proteome</keyword>
<feature type="compositionally biased region" description="Basic residues" evidence="1">
    <location>
        <begin position="94"/>
        <end position="112"/>
    </location>
</feature>
<accession>A0A804R0N0</accession>
<evidence type="ECO:0000313" key="3">
    <source>
        <dbReference type="Proteomes" id="UP000007305"/>
    </source>
</evidence>
<protein>
    <submittedName>
        <fullName evidence="2">Uncharacterized protein</fullName>
    </submittedName>
</protein>
<organism evidence="2 3">
    <name type="scientific">Zea mays</name>
    <name type="common">Maize</name>
    <dbReference type="NCBI Taxonomy" id="4577"/>
    <lineage>
        <taxon>Eukaryota</taxon>
        <taxon>Viridiplantae</taxon>
        <taxon>Streptophyta</taxon>
        <taxon>Embryophyta</taxon>
        <taxon>Tracheophyta</taxon>
        <taxon>Spermatophyta</taxon>
        <taxon>Magnoliopsida</taxon>
        <taxon>Liliopsida</taxon>
        <taxon>Poales</taxon>
        <taxon>Poaceae</taxon>
        <taxon>PACMAD clade</taxon>
        <taxon>Panicoideae</taxon>
        <taxon>Andropogonodae</taxon>
        <taxon>Andropogoneae</taxon>
        <taxon>Tripsacinae</taxon>
        <taxon>Zea</taxon>
    </lineage>
</organism>
<sequence>MDRVLAQGVRQPRRLRQALRRLGRHAVPRDVVLYGSAHSGGMPEEPRDSSRCDFHMHELPALDTDGCCWLQRCSKCSRVERARRQPPKGGQVFRGRRHRHVGRRRGGLHGRRSGGEEADASAFHRRRRGRQGDRQARVPPSRYHIPQQRPAGAVRRGDRCRVAVLGRVRQRRQLLPRWPAPRGRVWLQAEAQCYGDLGGSVDRNGITDCDSVRNTQQNQVAKRGYASRREDTGVGRKCRAATYSRNGAK</sequence>
<feature type="region of interest" description="Disordered" evidence="1">
    <location>
        <begin position="220"/>
        <end position="249"/>
    </location>
</feature>
<dbReference type="Gramene" id="Zm00001eb370200_T001">
    <property type="protein sequence ID" value="Zm00001eb370200_P001"/>
    <property type="gene ID" value="Zm00001eb370200"/>
</dbReference>
<evidence type="ECO:0000313" key="2">
    <source>
        <dbReference type="EnsemblPlants" id="Zm00001eb370200_P001"/>
    </source>
</evidence>
<reference evidence="2" key="2">
    <citation type="submission" date="2019-07" db="EMBL/GenBank/DDBJ databases">
        <authorList>
            <person name="Seetharam A."/>
            <person name="Woodhouse M."/>
            <person name="Cannon E."/>
        </authorList>
    </citation>
    <scope>NUCLEOTIDE SEQUENCE [LARGE SCALE GENOMIC DNA]</scope>
    <source>
        <strain evidence="2">cv. B73</strain>
    </source>
</reference>
<feature type="region of interest" description="Disordered" evidence="1">
    <location>
        <begin position="79"/>
        <end position="156"/>
    </location>
</feature>
<name>A0A804R0N0_MAIZE</name>
<evidence type="ECO:0000256" key="1">
    <source>
        <dbReference type="SAM" id="MobiDB-lite"/>
    </source>
</evidence>
<reference evidence="2" key="3">
    <citation type="submission" date="2021-05" db="UniProtKB">
        <authorList>
            <consortium name="EnsemblPlants"/>
        </authorList>
    </citation>
    <scope>IDENTIFICATION</scope>
    <source>
        <strain evidence="2">cv. B73</strain>
    </source>
</reference>
<dbReference type="Proteomes" id="UP000007305">
    <property type="component" value="Chromosome 8"/>
</dbReference>
<dbReference type="EnsemblPlants" id="Zm00001eb370200_T001">
    <property type="protein sequence ID" value="Zm00001eb370200_P001"/>
    <property type="gene ID" value="Zm00001eb370200"/>
</dbReference>
<dbReference type="AlphaFoldDB" id="A0A804R0N0"/>
<reference evidence="3" key="1">
    <citation type="journal article" date="2009" name="Science">
        <title>The B73 maize genome: complexity, diversity, and dynamics.</title>
        <authorList>
            <person name="Schnable P.S."/>
            <person name="Ware D."/>
            <person name="Fulton R.S."/>
            <person name="Stein J.C."/>
            <person name="Wei F."/>
            <person name="Pasternak S."/>
            <person name="Liang C."/>
            <person name="Zhang J."/>
            <person name="Fulton L."/>
            <person name="Graves T.A."/>
            <person name="Minx P."/>
            <person name="Reily A.D."/>
            <person name="Courtney L."/>
            <person name="Kruchowski S.S."/>
            <person name="Tomlinson C."/>
            <person name="Strong C."/>
            <person name="Delehaunty K."/>
            <person name="Fronick C."/>
            <person name="Courtney B."/>
            <person name="Rock S.M."/>
            <person name="Belter E."/>
            <person name="Du F."/>
            <person name="Kim K."/>
            <person name="Abbott R.M."/>
            <person name="Cotton M."/>
            <person name="Levy A."/>
            <person name="Marchetto P."/>
            <person name="Ochoa K."/>
            <person name="Jackson S.M."/>
            <person name="Gillam B."/>
            <person name="Chen W."/>
            <person name="Yan L."/>
            <person name="Higginbotham J."/>
            <person name="Cardenas M."/>
            <person name="Waligorski J."/>
            <person name="Applebaum E."/>
            <person name="Phelps L."/>
            <person name="Falcone J."/>
            <person name="Kanchi K."/>
            <person name="Thane T."/>
            <person name="Scimone A."/>
            <person name="Thane N."/>
            <person name="Henke J."/>
            <person name="Wang T."/>
            <person name="Ruppert J."/>
            <person name="Shah N."/>
            <person name="Rotter K."/>
            <person name="Hodges J."/>
            <person name="Ingenthron E."/>
            <person name="Cordes M."/>
            <person name="Kohlberg S."/>
            <person name="Sgro J."/>
            <person name="Delgado B."/>
            <person name="Mead K."/>
            <person name="Chinwalla A."/>
            <person name="Leonard S."/>
            <person name="Crouse K."/>
            <person name="Collura K."/>
            <person name="Kudrna D."/>
            <person name="Currie J."/>
            <person name="He R."/>
            <person name="Angelova A."/>
            <person name="Rajasekar S."/>
            <person name="Mueller T."/>
            <person name="Lomeli R."/>
            <person name="Scara G."/>
            <person name="Ko A."/>
            <person name="Delaney K."/>
            <person name="Wissotski M."/>
            <person name="Lopez G."/>
            <person name="Campos D."/>
            <person name="Braidotti M."/>
            <person name="Ashley E."/>
            <person name="Golser W."/>
            <person name="Kim H."/>
            <person name="Lee S."/>
            <person name="Lin J."/>
            <person name="Dujmic Z."/>
            <person name="Kim W."/>
            <person name="Talag J."/>
            <person name="Zuccolo A."/>
            <person name="Fan C."/>
            <person name="Sebastian A."/>
            <person name="Kramer M."/>
            <person name="Spiegel L."/>
            <person name="Nascimento L."/>
            <person name="Zutavern T."/>
            <person name="Miller B."/>
            <person name="Ambroise C."/>
            <person name="Muller S."/>
            <person name="Spooner W."/>
            <person name="Narechania A."/>
            <person name="Ren L."/>
            <person name="Wei S."/>
            <person name="Kumari S."/>
            <person name="Faga B."/>
            <person name="Levy M.J."/>
            <person name="McMahan L."/>
            <person name="Van Buren P."/>
            <person name="Vaughn M.W."/>
            <person name="Ying K."/>
            <person name="Yeh C.-T."/>
            <person name="Emrich S.J."/>
            <person name="Jia Y."/>
            <person name="Kalyanaraman A."/>
            <person name="Hsia A.-P."/>
            <person name="Barbazuk W.B."/>
            <person name="Baucom R.S."/>
            <person name="Brutnell T.P."/>
            <person name="Carpita N.C."/>
            <person name="Chaparro C."/>
            <person name="Chia J.-M."/>
            <person name="Deragon J.-M."/>
            <person name="Estill J.C."/>
            <person name="Fu Y."/>
            <person name="Jeddeloh J.A."/>
            <person name="Han Y."/>
            <person name="Lee H."/>
            <person name="Li P."/>
            <person name="Lisch D.R."/>
            <person name="Liu S."/>
            <person name="Liu Z."/>
            <person name="Nagel D.H."/>
            <person name="McCann M.C."/>
            <person name="SanMiguel P."/>
            <person name="Myers A.M."/>
            <person name="Nettleton D."/>
            <person name="Nguyen J."/>
            <person name="Penning B.W."/>
            <person name="Ponnala L."/>
            <person name="Schneider K.L."/>
            <person name="Schwartz D.C."/>
            <person name="Sharma A."/>
            <person name="Soderlund C."/>
            <person name="Springer N.M."/>
            <person name="Sun Q."/>
            <person name="Wang H."/>
            <person name="Waterman M."/>
            <person name="Westerman R."/>
            <person name="Wolfgruber T.K."/>
            <person name="Yang L."/>
            <person name="Yu Y."/>
            <person name="Zhang L."/>
            <person name="Zhou S."/>
            <person name="Zhu Q."/>
            <person name="Bennetzen J.L."/>
            <person name="Dawe R.K."/>
            <person name="Jiang J."/>
            <person name="Jiang N."/>
            <person name="Presting G.G."/>
            <person name="Wessler S.R."/>
            <person name="Aluru S."/>
            <person name="Martienssen R.A."/>
            <person name="Clifton S.W."/>
            <person name="McCombie W.R."/>
            <person name="Wing R.A."/>
            <person name="Wilson R.K."/>
        </authorList>
    </citation>
    <scope>NUCLEOTIDE SEQUENCE [LARGE SCALE GENOMIC DNA]</scope>
    <source>
        <strain evidence="3">cv. B73</strain>
    </source>
</reference>
<gene>
    <name evidence="2" type="primary">LOC100280263</name>
</gene>